<name>A0A820KCQ7_9BILA</name>
<comment type="caution">
    <text evidence="1">The sequence shown here is derived from an EMBL/GenBank/DDBJ whole genome shotgun (WGS) entry which is preliminary data.</text>
</comment>
<feature type="non-terminal residue" evidence="1">
    <location>
        <position position="105"/>
    </location>
</feature>
<feature type="non-terminal residue" evidence="1">
    <location>
        <position position="1"/>
    </location>
</feature>
<evidence type="ECO:0000313" key="1">
    <source>
        <dbReference type="EMBL" id="CAF4340624.1"/>
    </source>
</evidence>
<reference evidence="1" key="1">
    <citation type="submission" date="2021-02" db="EMBL/GenBank/DDBJ databases">
        <authorList>
            <person name="Nowell W R."/>
        </authorList>
    </citation>
    <scope>NUCLEOTIDE SEQUENCE</scope>
</reference>
<proteinExistence type="predicted"/>
<sequence length="105" mass="11404">ASLIDNCFTPGTIVVTNIGNSNVIAPNGPLSDVTSSLEPTDNGEVCKLPYQIDSYDWDMYFCNEGYCPTETSSNSTCKSGKFGFVQLLTNDKKSFQLKTESDGIN</sequence>
<dbReference type="Proteomes" id="UP000663874">
    <property type="component" value="Unassembled WGS sequence"/>
</dbReference>
<evidence type="ECO:0000313" key="2">
    <source>
        <dbReference type="Proteomes" id="UP000663874"/>
    </source>
</evidence>
<organism evidence="1 2">
    <name type="scientific">Rotaria sordida</name>
    <dbReference type="NCBI Taxonomy" id="392033"/>
    <lineage>
        <taxon>Eukaryota</taxon>
        <taxon>Metazoa</taxon>
        <taxon>Spiralia</taxon>
        <taxon>Gnathifera</taxon>
        <taxon>Rotifera</taxon>
        <taxon>Eurotatoria</taxon>
        <taxon>Bdelloidea</taxon>
        <taxon>Philodinida</taxon>
        <taxon>Philodinidae</taxon>
        <taxon>Rotaria</taxon>
    </lineage>
</organism>
<protein>
    <submittedName>
        <fullName evidence="1">Uncharacterized protein</fullName>
    </submittedName>
</protein>
<dbReference type="AlphaFoldDB" id="A0A820KCQ7"/>
<accession>A0A820KCQ7</accession>
<dbReference type="EMBL" id="CAJOBE010045533">
    <property type="protein sequence ID" value="CAF4340624.1"/>
    <property type="molecule type" value="Genomic_DNA"/>
</dbReference>
<gene>
    <name evidence="1" type="ORF">FNK824_LOCUS42002</name>
</gene>